<organism evidence="2 3">
    <name type="scientific">Euplotes crassus</name>
    <dbReference type="NCBI Taxonomy" id="5936"/>
    <lineage>
        <taxon>Eukaryota</taxon>
        <taxon>Sar</taxon>
        <taxon>Alveolata</taxon>
        <taxon>Ciliophora</taxon>
        <taxon>Intramacronucleata</taxon>
        <taxon>Spirotrichea</taxon>
        <taxon>Hypotrichia</taxon>
        <taxon>Euplotida</taxon>
        <taxon>Euplotidae</taxon>
        <taxon>Moneuplotes</taxon>
    </lineage>
</organism>
<keyword evidence="3" id="KW-1185">Reference proteome</keyword>
<feature type="chain" id="PRO_5041942233" description="Thioredoxin domain-containing protein" evidence="1">
    <location>
        <begin position="18"/>
        <end position="154"/>
    </location>
</feature>
<protein>
    <recommendedName>
        <fullName evidence="4">Thioredoxin domain-containing protein</fullName>
    </recommendedName>
</protein>
<evidence type="ECO:0008006" key="4">
    <source>
        <dbReference type="Google" id="ProtNLM"/>
    </source>
</evidence>
<evidence type="ECO:0000313" key="2">
    <source>
        <dbReference type="EMBL" id="CAI2382995.1"/>
    </source>
</evidence>
<accession>A0AAD1Y1D2</accession>
<evidence type="ECO:0000313" key="3">
    <source>
        <dbReference type="Proteomes" id="UP001295684"/>
    </source>
</evidence>
<dbReference type="Proteomes" id="UP001295684">
    <property type="component" value="Unassembled WGS sequence"/>
</dbReference>
<proteinExistence type="predicted"/>
<name>A0AAD1Y1D2_EUPCR</name>
<reference evidence="2" key="1">
    <citation type="submission" date="2023-07" db="EMBL/GenBank/DDBJ databases">
        <authorList>
            <consortium name="AG Swart"/>
            <person name="Singh M."/>
            <person name="Singh A."/>
            <person name="Seah K."/>
            <person name="Emmerich C."/>
        </authorList>
    </citation>
    <scope>NUCLEOTIDE SEQUENCE</scope>
    <source>
        <strain evidence="2">DP1</strain>
    </source>
</reference>
<dbReference type="AlphaFoldDB" id="A0AAD1Y1D2"/>
<dbReference type="EMBL" id="CAMPGE010025217">
    <property type="protein sequence ID" value="CAI2382995.1"/>
    <property type="molecule type" value="Genomic_DNA"/>
</dbReference>
<comment type="caution">
    <text evidence="2">The sequence shown here is derived from an EMBL/GenBank/DDBJ whole genome shotgun (WGS) entry which is preliminary data.</text>
</comment>
<gene>
    <name evidence="2" type="ORF">ECRASSUSDP1_LOCUS24486</name>
</gene>
<sequence length="154" mass="17486">MRVLLLSLFLVIAVVSAGPFHNSFGRYTYHVGGAKEFRSASPSSSRAVYDLIESSDDDLYVFAFYIKGTKHEEVISEVEGTLASQKDVFDQIVYAPVYARDDYQYKGILYDLDILEEPWVKYPYYLVVKDESGFLINGDDSADLIKQRITELAN</sequence>
<keyword evidence="1" id="KW-0732">Signal</keyword>
<feature type="signal peptide" evidence="1">
    <location>
        <begin position="1"/>
        <end position="17"/>
    </location>
</feature>
<evidence type="ECO:0000256" key="1">
    <source>
        <dbReference type="SAM" id="SignalP"/>
    </source>
</evidence>